<keyword evidence="2 3" id="KW-0802">TPR repeat</keyword>
<sequence>MDLAGIEPEYLNIFPKELLNESPVAVSQDLPVRNSVVFSNLIEKASSTYALGNLESALSIYDNLISIDSTNNVLFANRSAILLKLERVEEAVKEADKAILLKPEWSKAHFRKAEALKRCGQIDEALLCFAKALQLSPTVNQFQLAFTNCVLISAIGDEFSDALHTIQLMGYESNSFVLISIAGQEFLNKAEHCSMALELLTLAAKIDAPSLQLKSSTLGALAKANFQLGHVQGAIDQMIVQLEVTEELKQVQMQTDLHANIARLALELNPHNSQLAVLHLTKRIDLMEQSNPREAISYFTRAESFASGLEELLNATLFKCKCLLADKKVTKALDMLKQTLDIHQHTLKKMPEILGQFLGEVSACYLELGNLTAARKYASRELKISLEIGTDLHLRAQALHLLANIFAGHKDWKNAIRLADKLNGLIEENKHFLAFYMAWKTNALTQLGDLHLRAEDFNRAEEMFIQKLDLTRNAAEMLETHCNLAKVYAALNKQDKRKKHIDQESKILEQNPSLGLQYELIWLEDMAYFYLDQQDYDEAITNLEKCLMIVQEMENCDKEAVICEKLGMINAEIGLEEDAIVYFSQFLSINQQRRDIDGILRGYSELAKIHCKLEEWAEALECFKYELTLAKIVNKTPQRLEAMLSIGRIVFKQENIPTAAKIL</sequence>
<name>A0A915CPM2_9BILA</name>
<dbReference type="Gene3D" id="1.25.40.10">
    <property type="entry name" value="Tetratricopeptide repeat domain"/>
    <property type="match status" value="4"/>
</dbReference>
<evidence type="ECO:0000313" key="4">
    <source>
        <dbReference type="Proteomes" id="UP000887574"/>
    </source>
</evidence>
<dbReference type="InterPro" id="IPR013105">
    <property type="entry name" value="TPR_2"/>
</dbReference>
<dbReference type="InterPro" id="IPR050498">
    <property type="entry name" value="Ycf3"/>
</dbReference>
<protein>
    <submittedName>
        <fullName evidence="5">Tetratricopeptide repeat protein</fullName>
    </submittedName>
</protein>
<dbReference type="PANTHER" id="PTHR44858:SF1">
    <property type="entry name" value="UDP-N-ACETYLGLUCOSAMINE--PEPTIDE N-ACETYLGLUCOSAMINYLTRANSFERASE SPINDLY-RELATED"/>
    <property type="match status" value="1"/>
</dbReference>
<feature type="repeat" description="TPR" evidence="3">
    <location>
        <begin position="106"/>
        <end position="139"/>
    </location>
</feature>
<dbReference type="Pfam" id="PF07719">
    <property type="entry name" value="TPR_2"/>
    <property type="match status" value="1"/>
</dbReference>
<dbReference type="PANTHER" id="PTHR44858">
    <property type="entry name" value="TETRATRICOPEPTIDE REPEAT PROTEIN 6"/>
    <property type="match status" value="1"/>
</dbReference>
<evidence type="ECO:0000313" key="5">
    <source>
        <dbReference type="WBParaSite" id="jg10768"/>
    </source>
</evidence>
<accession>A0A915CPM2</accession>
<dbReference type="WBParaSite" id="jg10768">
    <property type="protein sequence ID" value="jg10768"/>
    <property type="gene ID" value="jg10768"/>
</dbReference>
<evidence type="ECO:0000256" key="2">
    <source>
        <dbReference type="ARBA" id="ARBA00022803"/>
    </source>
</evidence>
<dbReference type="Proteomes" id="UP000887574">
    <property type="component" value="Unplaced"/>
</dbReference>
<dbReference type="SMART" id="SM00028">
    <property type="entry name" value="TPR"/>
    <property type="match status" value="9"/>
</dbReference>
<dbReference type="Pfam" id="PF13176">
    <property type="entry name" value="TPR_7"/>
    <property type="match status" value="1"/>
</dbReference>
<keyword evidence="4" id="KW-1185">Reference proteome</keyword>
<keyword evidence="1" id="KW-0677">Repeat</keyword>
<dbReference type="InterPro" id="IPR011990">
    <property type="entry name" value="TPR-like_helical_dom_sf"/>
</dbReference>
<dbReference type="PROSITE" id="PS50005">
    <property type="entry name" value="TPR"/>
    <property type="match status" value="2"/>
</dbReference>
<organism evidence="4 5">
    <name type="scientific">Ditylenchus dipsaci</name>
    <dbReference type="NCBI Taxonomy" id="166011"/>
    <lineage>
        <taxon>Eukaryota</taxon>
        <taxon>Metazoa</taxon>
        <taxon>Ecdysozoa</taxon>
        <taxon>Nematoda</taxon>
        <taxon>Chromadorea</taxon>
        <taxon>Rhabditida</taxon>
        <taxon>Tylenchina</taxon>
        <taxon>Tylenchomorpha</taxon>
        <taxon>Sphaerularioidea</taxon>
        <taxon>Anguinidae</taxon>
        <taxon>Anguininae</taxon>
        <taxon>Ditylenchus</taxon>
    </lineage>
</organism>
<dbReference type="AlphaFoldDB" id="A0A915CPM2"/>
<evidence type="ECO:0000256" key="3">
    <source>
        <dbReference type="PROSITE-ProRule" id="PRU00339"/>
    </source>
</evidence>
<reference evidence="5" key="1">
    <citation type="submission" date="2022-11" db="UniProtKB">
        <authorList>
            <consortium name="WormBaseParasite"/>
        </authorList>
    </citation>
    <scope>IDENTIFICATION</scope>
</reference>
<proteinExistence type="predicted"/>
<dbReference type="Pfam" id="PF13181">
    <property type="entry name" value="TPR_8"/>
    <property type="match status" value="1"/>
</dbReference>
<dbReference type="InterPro" id="IPR019734">
    <property type="entry name" value="TPR_rpt"/>
</dbReference>
<dbReference type="SUPFAM" id="SSF48452">
    <property type="entry name" value="TPR-like"/>
    <property type="match status" value="3"/>
</dbReference>
<evidence type="ECO:0000256" key="1">
    <source>
        <dbReference type="ARBA" id="ARBA00022737"/>
    </source>
</evidence>
<feature type="repeat" description="TPR" evidence="3">
    <location>
        <begin position="441"/>
        <end position="474"/>
    </location>
</feature>